<dbReference type="InterPro" id="IPR005130">
    <property type="entry name" value="Ser_deHydtase-like_asu"/>
</dbReference>
<dbReference type="GO" id="GO:0080146">
    <property type="term" value="F:L-cysteine desulfhydrase activity"/>
    <property type="evidence" value="ECO:0007669"/>
    <property type="project" value="TreeGrafter"/>
</dbReference>
<dbReference type="Pfam" id="PF03313">
    <property type="entry name" value="SDH_alpha"/>
    <property type="match status" value="1"/>
</dbReference>
<feature type="domain" description="Serine dehydratase-like alpha subunit" evidence="2">
    <location>
        <begin position="88"/>
        <end position="417"/>
    </location>
</feature>
<proteinExistence type="inferred from homology"/>
<evidence type="ECO:0000256" key="1">
    <source>
        <dbReference type="HAMAP-Rule" id="MF_01845"/>
    </source>
</evidence>
<evidence type="ECO:0000259" key="2">
    <source>
        <dbReference type="Pfam" id="PF03313"/>
    </source>
</evidence>
<dbReference type="Proteomes" id="UP000251634">
    <property type="component" value="Unassembled WGS sequence"/>
</dbReference>
<dbReference type="RefSeq" id="WP_022257564.1">
    <property type="nucleotide sequence ID" value="NZ_PRKZ01000001.1"/>
</dbReference>
<dbReference type="HAMAP" id="MF_01845">
    <property type="entry name" value="UPF0597"/>
    <property type="match status" value="1"/>
</dbReference>
<dbReference type="PIRSF" id="PIRSF006054">
    <property type="entry name" value="UCP006054"/>
    <property type="match status" value="1"/>
</dbReference>
<dbReference type="AlphaFoldDB" id="A0A329TRM0"/>
<accession>A0A329TRM0</accession>
<evidence type="ECO:0000313" key="3">
    <source>
        <dbReference type="EMBL" id="RAW51935.1"/>
    </source>
</evidence>
<dbReference type="InterPro" id="IPR021144">
    <property type="entry name" value="UPF0597"/>
</dbReference>
<gene>
    <name evidence="3" type="ORF">C4N25_00540</name>
</gene>
<reference evidence="3 4" key="1">
    <citation type="submission" date="2018-02" db="EMBL/GenBank/DDBJ databases">
        <title>Complete genome sequencing of Faecalibacterium prausnitzii strains isolated from the human gut.</title>
        <authorList>
            <person name="Fitzgerald B.C."/>
            <person name="Shkoporov A.N."/>
            <person name="Ross P.R."/>
            <person name="Hill C."/>
        </authorList>
    </citation>
    <scope>NUCLEOTIDE SEQUENCE [LARGE SCALE GENOMIC DNA]</scope>
    <source>
        <strain evidence="3 4">APC942/8-14-2</strain>
    </source>
</reference>
<protein>
    <recommendedName>
        <fullName evidence="1">UPF0597 protein C4N25_00540</fullName>
    </recommendedName>
</protein>
<dbReference type="GO" id="GO:0019450">
    <property type="term" value="P:L-cysteine catabolic process to pyruvate"/>
    <property type="evidence" value="ECO:0007669"/>
    <property type="project" value="TreeGrafter"/>
</dbReference>
<comment type="similarity">
    <text evidence="1">Belongs to the UPF0597 family.</text>
</comment>
<comment type="caution">
    <text evidence="3">The sequence shown here is derived from an EMBL/GenBank/DDBJ whole genome shotgun (WGS) entry which is preliminary data.</text>
</comment>
<dbReference type="PANTHER" id="PTHR30501">
    <property type="entry name" value="UPF0597 PROTEIN YHAM"/>
    <property type="match status" value="1"/>
</dbReference>
<name>A0A329TRM0_9FIRM</name>
<dbReference type="PANTHER" id="PTHR30501:SF2">
    <property type="entry name" value="UPF0597 PROTEIN YHAM"/>
    <property type="match status" value="1"/>
</dbReference>
<evidence type="ECO:0000313" key="4">
    <source>
        <dbReference type="Proteomes" id="UP000251634"/>
    </source>
</evidence>
<sequence length="430" mass="45219">MEKALYDTYLAILKEELVPAMGCTEPIAVAYAAALAARALGCPAEQAEVAASANIIKNVKSVVVPHTGGRRGIAAAAAAGIVAGDADKELEVLCAVTEDDLKKMADFLEKTPIHVERSGKPYLFDIQVRLFGGGHTAFAEIAGHHTNVIALQRDGEVLLQKEYVEQTSTQATDHTLLNVEQIVQFADEADLNDVKETLQRQIDCNTAIAKQGLEGHWGAEIGRILLRSYGDSVHNRAKAWAAAGSDARMNGCELPVVINSGSGNQGLTASLPVIIYARDMGASRELLYRALLVSNLVTIHLKTGIGPLSAYCGATSAGCGAGAGITYLHGGRYNEIAHTVVNALAINSGMVCDGAKASCAAKIASAVEAGLLGMQMQMHDSEFVGGDGIVLKGVENTIRNVSKMAHDGMAETDREIIRLMIAPQEGAASC</sequence>
<dbReference type="EMBL" id="PRKZ01000001">
    <property type="protein sequence ID" value="RAW51935.1"/>
    <property type="molecule type" value="Genomic_DNA"/>
</dbReference>
<organism evidence="3 4">
    <name type="scientific">Faecalibacterium prausnitzii</name>
    <dbReference type="NCBI Taxonomy" id="853"/>
    <lineage>
        <taxon>Bacteria</taxon>
        <taxon>Bacillati</taxon>
        <taxon>Bacillota</taxon>
        <taxon>Clostridia</taxon>
        <taxon>Eubacteriales</taxon>
        <taxon>Oscillospiraceae</taxon>
        <taxon>Faecalibacterium</taxon>
    </lineage>
</organism>